<proteinExistence type="predicted"/>
<name>A0AC54Z972_ORYAF</name>
<protein>
    <submittedName>
        <fullName evidence="2">Ferritin light chain-like</fullName>
    </submittedName>
</protein>
<keyword evidence="1" id="KW-1185">Reference proteome</keyword>
<accession>A0AC54Z972</accession>
<organism evidence="1 2">
    <name type="scientific">Orycteropus afer afer</name>
    <dbReference type="NCBI Taxonomy" id="1230840"/>
    <lineage>
        <taxon>Eukaryota</taxon>
        <taxon>Metazoa</taxon>
        <taxon>Chordata</taxon>
        <taxon>Craniata</taxon>
        <taxon>Vertebrata</taxon>
        <taxon>Euteleostomi</taxon>
        <taxon>Mammalia</taxon>
        <taxon>Eutheria</taxon>
        <taxon>Afrotheria</taxon>
        <taxon>Tubulidentata</taxon>
        <taxon>Orycteropodidae</taxon>
        <taxon>Orycteropus</taxon>
    </lineage>
</organism>
<evidence type="ECO:0000313" key="1">
    <source>
        <dbReference type="Proteomes" id="UP000694850"/>
    </source>
</evidence>
<gene>
    <name evidence="2" type="primary">LOC103196400</name>
</gene>
<dbReference type="Proteomes" id="UP000694850">
    <property type="component" value="Unplaced"/>
</dbReference>
<reference evidence="2" key="1">
    <citation type="submission" date="2025-08" db="UniProtKB">
        <authorList>
            <consortium name="RefSeq"/>
        </authorList>
    </citation>
    <scope>IDENTIFICATION</scope>
</reference>
<dbReference type="RefSeq" id="XP_042636779.1">
    <property type="nucleotide sequence ID" value="XM_042780845.1"/>
</dbReference>
<evidence type="ECO:0000313" key="2">
    <source>
        <dbReference type="RefSeq" id="XP_042636779.1"/>
    </source>
</evidence>
<sequence length="127" mass="14838">MIKNDDEFAKNLTIGMTLDDISLSEISFFFNSEDEALEGLGHFFYELTKEKHYVAECLLTLQNKLLGPALFQEVKKQSQDEKNHFLDKQVKLLKKVGDHLANLHRVANPQVEWGKHLFDRLTFKYDH</sequence>